<dbReference type="GO" id="GO:0008474">
    <property type="term" value="F:palmitoyl-(protein) hydrolase activity"/>
    <property type="evidence" value="ECO:0007669"/>
    <property type="project" value="UniProtKB-EC"/>
</dbReference>
<evidence type="ECO:0000313" key="12">
    <source>
        <dbReference type="EMBL" id="VUG17111.1"/>
    </source>
</evidence>
<comment type="function">
    <text evidence="7">Hydrolyzes fatty acids from S-acylated cysteine residues in proteins with a strong preference for palmitoylated G-alpha proteins over other acyl substrates. Mediates the deacylation of G-alpha proteins such as GPA1 in vivo, but has weak or no activity toward palmitoylated Ras proteins. Has weak lysophospholipase activity in vitro; however such activity may not exist in vivo.</text>
</comment>
<dbReference type="Proteomes" id="UP000478008">
    <property type="component" value="Unassembled WGS sequence"/>
</dbReference>
<protein>
    <recommendedName>
        <fullName evidence="3">Acyl-protein thioesterase 1</fullName>
        <ecNumber evidence="2">3.1.2.22</ecNumber>
    </recommendedName>
    <alternativeName>
        <fullName evidence="8">Palmitoyl-protein hydrolase</fullName>
    </alternativeName>
</protein>
<evidence type="ECO:0000256" key="7">
    <source>
        <dbReference type="ARBA" id="ARBA00029392"/>
    </source>
</evidence>
<keyword evidence="5" id="KW-0378">Hydrolase</keyword>
<evidence type="ECO:0000256" key="9">
    <source>
        <dbReference type="ARBA" id="ARBA00047337"/>
    </source>
</evidence>
<evidence type="ECO:0000256" key="8">
    <source>
        <dbReference type="ARBA" id="ARBA00031195"/>
    </source>
</evidence>
<comment type="catalytic activity">
    <reaction evidence="9">
        <text>S-hexadecanoyl-L-cysteinyl-[protein] + H2O = L-cysteinyl-[protein] + hexadecanoate + H(+)</text>
        <dbReference type="Rhea" id="RHEA:19233"/>
        <dbReference type="Rhea" id="RHEA-COMP:10131"/>
        <dbReference type="Rhea" id="RHEA-COMP:11032"/>
        <dbReference type="ChEBI" id="CHEBI:7896"/>
        <dbReference type="ChEBI" id="CHEBI:15377"/>
        <dbReference type="ChEBI" id="CHEBI:15378"/>
        <dbReference type="ChEBI" id="CHEBI:29950"/>
        <dbReference type="ChEBI" id="CHEBI:74151"/>
        <dbReference type="EC" id="3.1.2.22"/>
    </reaction>
</comment>
<dbReference type="InterPro" id="IPR003140">
    <property type="entry name" value="PLipase/COase/thioEstase"/>
</dbReference>
<evidence type="ECO:0000256" key="5">
    <source>
        <dbReference type="ARBA" id="ARBA00022801"/>
    </source>
</evidence>
<accession>A0A7D9CW17</accession>
<evidence type="ECO:0000259" key="11">
    <source>
        <dbReference type="Pfam" id="PF02230"/>
    </source>
</evidence>
<dbReference type="AlphaFoldDB" id="A0A7D9CW17"/>
<keyword evidence="10" id="KW-0732">Signal</keyword>
<dbReference type="Gene3D" id="3.40.50.1820">
    <property type="entry name" value="alpha/beta hydrolase"/>
    <property type="match status" value="1"/>
</dbReference>
<evidence type="ECO:0000256" key="3">
    <source>
        <dbReference type="ARBA" id="ARBA00014923"/>
    </source>
</evidence>
<dbReference type="PANTHER" id="PTHR10655">
    <property type="entry name" value="LYSOPHOSPHOLIPASE-RELATED"/>
    <property type="match status" value="1"/>
</dbReference>
<keyword evidence="13" id="KW-1185">Reference proteome</keyword>
<organism evidence="12 13">
    <name type="scientific">Dekkera bruxellensis</name>
    <name type="common">Brettanomyces custersii</name>
    <dbReference type="NCBI Taxonomy" id="5007"/>
    <lineage>
        <taxon>Eukaryota</taxon>
        <taxon>Fungi</taxon>
        <taxon>Dikarya</taxon>
        <taxon>Ascomycota</taxon>
        <taxon>Saccharomycotina</taxon>
        <taxon>Pichiomycetes</taxon>
        <taxon>Pichiales</taxon>
        <taxon>Pichiaceae</taxon>
        <taxon>Brettanomyces</taxon>
    </lineage>
</organism>
<evidence type="ECO:0000256" key="10">
    <source>
        <dbReference type="SAM" id="SignalP"/>
    </source>
</evidence>
<dbReference type="InterPro" id="IPR029058">
    <property type="entry name" value="AB_hydrolase_fold"/>
</dbReference>
<dbReference type="GO" id="GO:0005737">
    <property type="term" value="C:cytoplasm"/>
    <property type="evidence" value="ECO:0007669"/>
    <property type="project" value="TreeGrafter"/>
</dbReference>
<keyword evidence="4" id="KW-0719">Serine esterase</keyword>
<keyword evidence="6" id="KW-0276">Fatty acid metabolism</keyword>
<evidence type="ECO:0000256" key="4">
    <source>
        <dbReference type="ARBA" id="ARBA00022487"/>
    </source>
</evidence>
<gene>
    <name evidence="12" type="ORF">DEBR0S1_33452G</name>
</gene>
<name>A0A7D9CW17_DEKBR</name>
<dbReference type="EMBL" id="CABFWN010000001">
    <property type="protein sequence ID" value="VUG17111.1"/>
    <property type="molecule type" value="Genomic_DNA"/>
</dbReference>
<reference evidence="12 13" key="1">
    <citation type="submission" date="2019-07" db="EMBL/GenBank/DDBJ databases">
        <authorList>
            <person name="Friedrich A."/>
            <person name="Schacherer J."/>
        </authorList>
    </citation>
    <scope>NUCLEOTIDE SEQUENCE [LARGE SCALE GENOMIC DNA]</scope>
</reference>
<evidence type="ECO:0000256" key="2">
    <source>
        <dbReference type="ARBA" id="ARBA00012423"/>
    </source>
</evidence>
<feature type="signal peptide" evidence="10">
    <location>
        <begin position="1"/>
        <end position="15"/>
    </location>
</feature>
<sequence>MWAYLTTAIVAFILAVTVSNMNREPEMLPVIRIAAPLKATASMIIIHGLGDSGAGWTFMADEFHKHEEFKHINFIFPNAPTGPLYVNGNQPIARWFNIFEFGNPYAQQDEEGYWSSCKKMENLINQEVKNGIPSERVIVGGFSQGAVLSLGMAISYNKKLAGILNMSGIFAMKKGIPSRIKTVNFDTPIFHGHGDIDPVFNIVFARQTAEYFKALGFKDYQFHEYIGMVHQTCPDEMNDIENFVRKALPPQ</sequence>
<evidence type="ECO:0000313" key="13">
    <source>
        <dbReference type="Proteomes" id="UP000478008"/>
    </source>
</evidence>
<dbReference type="EC" id="3.1.2.22" evidence="2"/>
<dbReference type="GO" id="GO:0006631">
    <property type="term" value="P:fatty acid metabolic process"/>
    <property type="evidence" value="ECO:0007669"/>
    <property type="project" value="UniProtKB-KW"/>
</dbReference>
<feature type="domain" description="Phospholipase/carboxylesterase/thioesterase" evidence="11">
    <location>
        <begin position="37"/>
        <end position="247"/>
    </location>
</feature>
<dbReference type="InterPro" id="IPR050565">
    <property type="entry name" value="LYPA1-2/EST-like"/>
</dbReference>
<comment type="similarity">
    <text evidence="1">Belongs to the AB hydrolase superfamily. AB hydrolase 2 family.</text>
</comment>
<proteinExistence type="inferred from homology"/>
<dbReference type="GO" id="GO:0052689">
    <property type="term" value="F:carboxylic ester hydrolase activity"/>
    <property type="evidence" value="ECO:0007669"/>
    <property type="project" value="UniProtKB-KW"/>
</dbReference>
<evidence type="ECO:0000256" key="6">
    <source>
        <dbReference type="ARBA" id="ARBA00022832"/>
    </source>
</evidence>
<dbReference type="Pfam" id="PF02230">
    <property type="entry name" value="Abhydrolase_2"/>
    <property type="match status" value="1"/>
</dbReference>
<dbReference type="PANTHER" id="PTHR10655:SF17">
    <property type="entry name" value="LYSOPHOSPHOLIPASE-LIKE PROTEIN 1"/>
    <property type="match status" value="1"/>
</dbReference>
<feature type="chain" id="PRO_5029001310" description="Acyl-protein thioesterase 1" evidence="10">
    <location>
        <begin position="16"/>
        <end position="251"/>
    </location>
</feature>
<dbReference type="SUPFAM" id="SSF53474">
    <property type="entry name" value="alpha/beta-Hydrolases"/>
    <property type="match status" value="1"/>
</dbReference>
<keyword evidence="6" id="KW-0443">Lipid metabolism</keyword>
<evidence type="ECO:0000256" key="1">
    <source>
        <dbReference type="ARBA" id="ARBA00006499"/>
    </source>
</evidence>